<reference evidence="8" key="1">
    <citation type="submission" date="2019-06" db="EMBL/GenBank/DDBJ databases">
        <authorList>
            <person name="Zheng W."/>
        </authorList>
    </citation>
    <scope>NUCLEOTIDE SEQUENCE</scope>
    <source>
        <strain evidence="8">QDHG01</strain>
    </source>
</reference>
<feature type="compositionally biased region" description="Low complexity" evidence="5">
    <location>
        <begin position="531"/>
        <end position="544"/>
    </location>
</feature>
<evidence type="ECO:0000256" key="1">
    <source>
        <dbReference type="ARBA" id="ARBA00022723"/>
    </source>
</evidence>
<evidence type="ECO:0000256" key="4">
    <source>
        <dbReference type="PROSITE-ProRule" id="PRU00146"/>
    </source>
</evidence>
<dbReference type="Proteomes" id="UP000785679">
    <property type="component" value="Unassembled WGS sequence"/>
</dbReference>
<sequence>MNEPDVTNQWGAPPGPQEQGGASDFQTYNEPSLDKNYPNVANDFCDIVQHLNQHPQLELLKDTRFNPSLPYKEKEIESYNLVTFGMPTSESKLSTPQKDVIMSTSDQPADRRQYQKYPQQQNIDQNALIEQISLLNLNANNQPRGRQQNKEDNLLRSRNDGDLSVIVLGEENRRYPVRLADKTNANSRSLSQKCISRDKSLDCKAKKRREKKIADSEAVQIDPLKPYELIYINQNDEDVDIQCDICLDYEHDDEDQIVICDLCNAAGHQSCYGGDIIDRIPDGNWFCERCKVLVEDRNLKCTEIKCFLCDDIDGLMKCIDQKTNLWAHSICVNWIPDIYFTDEHKNKIAGVLNERRFDLFCNYCRKSKKGACIQCDFRSCHLSYHVRCAVRRGVIKEWIEYQEILKDPINQEGKYIPLFCDKHERVGMADFKEGGVNQLQKAQNSEKKFRGNFIQKLTNGMKRLSTRAPNERKPLHKPEKILGKGINLAAEEATTEIRNLVDVRRQQHQEDQQKRRQRKLAQKKRLQSNLHPQHQPRQRQSSRPMNQHQIQQTINDPQNLQLLAANPFNMMINPQFTMLMMTQMMSQFQSLQQSYSTVADELLQQRKETKKLQKQNEYWQGLIEKEVMQLEESKTPLTAAQTPISSNQNWQQNQQGTQNWRRNNGGQNQSRQRQYQNSQRPNTGYYNRGPNNFIQQQKEINQLINTERQGFNVQQGFANANVQASIAPQQSQILTAQERQQLSNQYLQQNQQSFGFFGPPQPRKRNKSKSSPKSPAKRVSFQNITQQALNEITQEVKLDPKALLNINPSTTLNPGYPQHQDMNQQQFMTQQFTPNQYMTQYLGSAPR</sequence>
<accession>A0A8J8NXQ4</accession>
<evidence type="ECO:0000313" key="9">
    <source>
        <dbReference type="Proteomes" id="UP000785679"/>
    </source>
</evidence>
<protein>
    <submittedName>
        <fullName evidence="8">Uncharacterized protein</fullName>
    </submittedName>
</protein>
<evidence type="ECO:0000259" key="7">
    <source>
        <dbReference type="PROSITE" id="PS51805"/>
    </source>
</evidence>
<dbReference type="SUPFAM" id="SSF57903">
    <property type="entry name" value="FYVE/PHD zinc finger"/>
    <property type="match status" value="1"/>
</dbReference>
<dbReference type="OrthoDB" id="330567at2759"/>
<feature type="region of interest" description="Disordered" evidence="5">
    <location>
        <begin position="752"/>
        <end position="781"/>
    </location>
</feature>
<evidence type="ECO:0000256" key="2">
    <source>
        <dbReference type="ARBA" id="ARBA00022771"/>
    </source>
</evidence>
<dbReference type="InterPro" id="IPR034732">
    <property type="entry name" value="EPHD"/>
</dbReference>
<dbReference type="SMART" id="SM00249">
    <property type="entry name" value="PHD"/>
    <property type="match status" value="2"/>
</dbReference>
<feature type="compositionally biased region" description="Polar residues" evidence="5">
    <location>
        <begin position="1"/>
        <end position="10"/>
    </location>
</feature>
<evidence type="ECO:0000256" key="3">
    <source>
        <dbReference type="ARBA" id="ARBA00022833"/>
    </source>
</evidence>
<feature type="domain" description="PHD-type" evidence="6">
    <location>
        <begin position="240"/>
        <end position="293"/>
    </location>
</feature>
<dbReference type="Gene3D" id="3.30.40.10">
    <property type="entry name" value="Zinc/RING finger domain, C3HC4 (zinc finger)"/>
    <property type="match status" value="2"/>
</dbReference>
<organism evidence="8 9">
    <name type="scientific">Halteria grandinella</name>
    <dbReference type="NCBI Taxonomy" id="5974"/>
    <lineage>
        <taxon>Eukaryota</taxon>
        <taxon>Sar</taxon>
        <taxon>Alveolata</taxon>
        <taxon>Ciliophora</taxon>
        <taxon>Intramacronucleata</taxon>
        <taxon>Spirotrichea</taxon>
        <taxon>Stichotrichia</taxon>
        <taxon>Sporadotrichida</taxon>
        <taxon>Halteriidae</taxon>
        <taxon>Halteria</taxon>
    </lineage>
</organism>
<evidence type="ECO:0000256" key="5">
    <source>
        <dbReference type="SAM" id="MobiDB-lite"/>
    </source>
</evidence>
<gene>
    <name evidence="8" type="ORF">FGO68_gene8485</name>
</gene>
<feature type="domain" description="PHD-type" evidence="7">
    <location>
        <begin position="303"/>
        <end position="424"/>
    </location>
</feature>
<dbReference type="InterPro" id="IPR011011">
    <property type="entry name" value="Znf_FYVE_PHD"/>
</dbReference>
<feature type="region of interest" description="Disordered" evidence="5">
    <location>
        <begin position="633"/>
        <end position="691"/>
    </location>
</feature>
<name>A0A8J8NXQ4_HALGN</name>
<dbReference type="InterPro" id="IPR050701">
    <property type="entry name" value="Histone_Mod_Regulator"/>
</dbReference>
<feature type="region of interest" description="Disordered" evidence="5">
    <location>
        <begin position="1"/>
        <end position="35"/>
    </location>
</feature>
<dbReference type="PROSITE" id="PS50016">
    <property type="entry name" value="ZF_PHD_2"/>
    <property type="match status" value="1"/>
</dbReference>
<keyword evidence="1" id="KW-0479">Metal-binding</keyword>
<feature type="region of interest" description="Disordered" evidence="5">
    <location>
        <begin position="90"/>
        <end position="111"/>
    </location>
</feature>
<feature type="compositionally biased region" description="Polar residues" evidence="5">
    <location>
        <begin position="681"/>
        <end position="691"/>
    </location>
</feature>
<dbReference type="InterPro" id="IPR001965">
    <property type="entry name" value="Znf_PHD"/>
</dbReference>
<comment type="caution">
    <text evidence="8">The sequence shown here is derived from an EMBL/GenBank/DDBJ whole genome shotgun (WGS) entry which is preliminary data.</text>
</comment>
<dbReference type="Pfam" id="PF00628">
    <property type="entry name" value="PHD"/>
    <property type="match status" value="1"/>
</dbReference>
<feature type="compositionally biased region" description="Basic and acidic residues" evidence="5">
    <location>
        <begin position="504"/>
        <end position="514"/>
    </location>
</feature>
<feature type="compositionally biased region" description="Polar residues" evidence="5">
    <location>
        <begin position="90"/>
        <end position="107"/>
    </location>
</feature>
<feature type="region of interest" description="Disordered" evidence="5">
    <location>
        <begin position="504"/>
        <end position="551"/>
    </location>
</feature>
<dbReference type="EMBL" id="RRYP01003786">
    <property type="protein sequence ID" value="TNV83487.1"/>
    <property type="molecule type" value="Genomic_DNA"/>
</dbReference>
<feature type="compositionally biased region" description="Basic residues" evidence="5">
    <location>
        <begin position="515"/>
        <end position="526"/>
    </location>
</feature>
<feature type="compositionally biased region" description="Polar residues" evidence="5">
    <location>
        <begin position="635"/>
        <end position="644"/>
    </location>
</feature>
<dbReference type="PANTHER" id="PTHR13793:SF107">
    <property type="entry name" value="BROMODOMAIN-CONTAINING PROTEIN HOMOLOG"/>
    <property type="match status" value="1"/>
</dbReference>
<feature type="compositionally biased region" description="Low complexity" evidence="5">
    <location>
        <begin position="771"/>
        <end position="780"/>
    </location>
</feature>
<feature type="compositionally biased region" description="Low complexity" evidence="5">
    <location>
        <begin position="645"/>
        <end position="680"/>
    </location>
</feature>
<dbReference type="PROSITE" id="PS51805">
    <property type="entry name" value="EPHD"/>
    <property type="match status" value="1"/>
</dbReference>
<keyword evidence="3" id="KW-0862">Zinc</keyword>
<keyword evidence="9" id="KW-1185">Reference proteome</keyword>
<proteinExistence type="predicted"/>
<dbReference type="CDD" id="cd15571">
    <property type="entry name" value="ePHD"/>
    <property type="match status" value="1"/>
</dbReference>
<dbReference type="InterPro" id="IPR019787">
    <property type="entry name" value="Znf_PHD-finger"/>
</dbReference>
<dbReference type="CDD" id="cd15492">
    <property type="entry name" value="PHD_BRPF_JADE_like"/>
    <property type="match status" value="1"/>
</dbReference>
<evidence type="ECO:0000313" key="8">
    <source>
        <dbReference type="EMBL" id="TNV83487.1"/>
    </source>
</evidence>
<dbReference type="AlphaFoldDB" id="A0A8J8NXQ4"/>
<evidence type="ECO:0000259" key="6">
    <source>
        <dbReference type="PROSITE" id="PS50016"/>
    </source>
</evidence>
<dbReference type="GO" id="GO:0008270">
    <property type="term" value="F:zinc ion binding"/>
    <property type="evidence" value="ECO:0007669"/>
    <property type="project" value="UniProtKB-KW"/>
</dbReference>
<dbReference type="GO" id="GO:0006357">
    <property type="term" value="P:regulation of transcription by RNA polymerase II"/>
    <property type="evidence" value="ECO:0007669"/>
    <property type="project" value="TreeGrafter"/>
</dbReference>
<dbReference type="Pfam" id="PF13832">
    <property type="entry name" value="zf-HC5HC2H_2"/>
    <property type="match status" value="1"/>
</dbReference>
<keyword evidence="2 4" id="KW-0863">Zinc-finger</keyword>
<dbReference type="PANTHER" id="PTHR13793">
    <property type="entry name" value="PHD FINGER PROTEINS"/>
    <property type="match status" value="1"/>
</dbReference>
<dbReference type="InterPro" id="IPR013083">
    <property type="entry name" value="Znf_RING/FYVE/PHD"/>
</dbReference>